<protein>
    <submittedName>
        <fullName evidence="2">HD domain-containing protein</fullName>
    </submittedName>
</protein>
<dbReference type="CDD" id="cd00077">
    <property type="entry name" value="HDc"/>
    <property type="match status" value="1"/>
</dbReference>
<feature type="domain" description="HD-GYP" evidence="1">
    <location>
        <begin position="186"/>
        <end position="381"/>
    </location>
</feature>
<dbReference type="Proteomes" id="UP001217044">
    <property type="component" value="Plasmid pDATS01"/>
</dbReference>
<dbReference type="RefSeq" id="WP_273991169.1">
    <property type="nucleotide sequence ID" value="NZ_BAABQT010000008.1"/>
</dbReference>
<dbReference type="PANTHER" id="PTHR45228:SF8">
    <property type="entry name" value="TWO-COMPONENT RESPONSE REGULATOR-RELATED"/>
    <property type="match status" value="1"/>
</dbReference>
<dbReference type="InterPro" id="IPR006675">
    <property type="entry name" value="HDIG_dom"/>
</dbReference>
<reference evidence="2 3" key="1">
    <citation type="submission" date="2022-12" db="EMBL/GenBank/DDBJ databases">
        <title>Genome Sequence of Deinococcus aquaticus Type Strain PB314.</title>
        <authorList>
            <person name="Albert C."/>
            <person name="Hill J."/>
            <person name="Boren L."/>
            <person name="Scholz-Ng S."/>
            <person name="Fatema N."/>
            <person name="Grosso R."/>
            <person name="Soboslay E."/>
            <person name="Tuohy J."/>
        </authorList>
    </citation>
    <scope>NUCLEOTIDE SEQUENCE [LARGE SCALE GENOMIC DNA]</scope>
    <source>
        <strain evidence="2 3">PB-314</strain>
        <plasmid evidence="2 3">pDATS01</plasmid>
    </source>
</reference>
<keyword evidence="2" id="KW-0614">Plasmid</keyword>
<gene>
    <name evidence="2" type="ORF">M8445_15345</name>
</gene>
<dbReference type="Pfam" id="PF13487">
    <property type="entry name" value="HD_5"/>
    <property type="match status" value="1"/>
</dbReference>
<dbReference type="InterPro" id="IPR037522">
    <property type="entry name" value="HD_GYP_dom"/>
</dbReference>
<dbReference type="SUPFAM" id="SSF109604">
    <property type="entry name" value="HD-domain/PDEase-like"/>
    <property type="match status" value="1"/>
</dbReference>
<accession>A0ABY7V5N1</accession>
<dbReference type="PROSITE" id="PS51832">
    <property type="entry name" value="HD_GYP"/>
    <property type="match status" value="1"/>
</dbReference>
<dbReference type="SMART" id="SM00471">
    <property type="entry name" value="HDc"/>
    <property type="match status" value="1"/>
</dbReference>
<dbReference type="NCBIfam" id="TIGR00277">
    <property type="entry name" value="HDIG"/>
    <property type="match status" value="1"/>
</dbReference>
<dbReference type="Gene3D" id="3.30.450.40">
    <property type="match status" value="1"/>
</dbReference>
<sequence length="381" mass="41100">MNLAPTDRGADGTVVPDREKDARDLLNLTALALGARDIASGVTPTLEKLVRDTAAGGSAYFQADRRLLAFRVRAATGEMPQTPGMQAVAAHGLPGDTPLMVALQGSASPLFYDDTRLSPDTLGFPELGVASLAAAPVRDAQGQLLGAFLMHTFEAHVWQREEATLFSMISSTIAALAGRLVAEEEVRVTRESALRALGLALEARDGETQGHTDRVTSLAVRFADRLGWTEQQREALRWGAYLHDIGKIAIPDAVLLKPGLLDPEERASMCSHVQAGVRFAHALQFLPPGALSVIQDHHERWDGSGYPRRVAAQAISLQGRLFALCDVYDALTSPRPYKAAWTHERAISEIRTQAGRQFDPALVEPFVELTETVSTGPGQDA</sequence>
<dbReference type="Gene3D" id="1.10.3210.10">
    <property type="entry name" value="Hypothetical protein af1432"/>
    <property type="match status" value="1"/>
</dbReference>
<dbReference type="EMBL" id="CP115166">
    <property type="protein sequence ID" value="WDA60390.1"/>
    <property type="molecule type" value="Genomic_DNA"/>
</dbReference>
<keyword evidence="3" id="KW-1185">Reference proteome</keyword>
<dbReference type="InterPro" id="IPR052020">
    <property type="entry name" value="Cyclic_di-GMP/3'3'-cGAMP_PDE"/>
</dbReference>
<dbReference type="PANTHER" id="PTHR45228">
    <property type="entry name" value="CYCLIC DI-GMP PHOSPHODIESTERASE TM_0186-RELATED"/>
    <property type="match status" value="1"/>
</dbReference>
<evidence type="ECO:0000313" key="2">
    <source>
        <dbReference type="EMBL" id="WDA60390.1"/>
    </source>
</evidence>
<dbReference type="SUPFAM" id="SSF55781">
    <property type="entry name" value="GAF domain-like"/>
    <property type="match status" value="1"/>
</dbReference>
<dbReference type="InterPro" id="IPR029016">
    <property type="entry name" value="GAF-like_dom_sf"/>
</dbReference>
<dbReference type="InterPro" id="IPR003607">
    <property type="entry name" value="HD/PDEase_dom"/>
</dbReference>
<proteinExistence type="predicted"/>
<evidence type="ECO:0000259" key="1">
    <source>
        <dbReference type="PROSITE" id="PS51832"/>
    </source>
</evidence>
<name>A0ABY7V5N1_9DEIO</name>
<geneLocation type="plasmid" evidence="2 3">
    <name>pDATS01</name>
</geneLocation>
<evidence type="ECO:0000313" key="3">
    <source>
        <dbReference type="Proteomes" id="UP001217044"/>
    </source>
</evidence>
<organism evidence="2 3">
    <name type="scientific">Deinococcus aquaticus</name>
    <dbReference type="NCBI Taxonomy" id="328692"/>
    <lineage>
        <taxon>Bacteria</taxon>
        <taxon>Thermotogati</taxon>
        <taxon>Deinococcota</taxon>
        <taxon>Deinococci</taxon>
        <taxon>Deinococcales</taxon>
        <taxon>Deinococcaceae</taxon>
        <taxon>Deinococcus</taxon>
    </lineage>
</organism>